<evidence type="ECO:0000259" key="2">
    <source>
        <dbReference type="Pfam" id="PF03972"/>
    </source>
</evidence>
<accession>S9R189</accession>
<sequence length="463" mass="49443">MTTPAQAPMTEALADFVASFRPESLPEAVRETTRRLVTDGTAALVSAGNPAFSTGRIISEFVRDQGGEAVCSVVGQGFRTSVVQAVLANGTMGYASDVEPHHPEGILHPVAVMIPVALALCEAEGRSGRDMIAAVALGLEVEYRLSVALGPSEQYALGFHPSAVCGAFGAAAAASFLLGLDRARVVRAFGLAACQASGLMAWESDPTENARPFQMGMAARNGVTAAMLAGRGFGGPTEVFDHGHTVFHAFSRSPAPEKLVADLGTAWDGVMEMAIKPYSCVAFLHPALDALFDIVAETDLRPAQVERIVMRFPRDGIHCIDDNPLKSHCAQYVLPVALTNRRLRIADIFFDRREEDAELRDLCGRVSVTSDPELDPLFPDFYATKLEITTRDGQVHSRRMDIARGYPEAPMTPEELSAKFGDLAGAVLPAAEVAGLEAAAQGLWEAPDVSDYAARVGARFETQ</sequence>
<dbReference type="Proteomes" id="UP000015347">
    <property type="component" value="Unassembled WGS sequence"/>
</dbReference>
<feature type="domain" description="MmgE/PrpD C-terminal" evidence="3">
    <location>
        <begin position="278"/>
        <end position="434"/>
    </location>
</feature>
<dbReference type="HOGENOM" id="CLU_026574_3_1_5"/>
<evidence type="ECO:0000313" key="5">
    <source>
        <dbReference type="Proteomes" id="UP000015347"/>
    </source>
</evidence>
<dbReference type="Pfam" id="PF03972">
    <property type="entry name" value="MmgE_PrpD_N"/>
    <property type="match status" value="1"/>
</dbReference>
<evidence type="ECO:0000313" key="4">
    <source>
        <dbReference type="EMBL" id="EPX85647.1"/>
    </source>
</evidence>
<dbReference type="SUPFAM" id="SSF103378">
    <property type="entry name" value="2-methylcitrate dehydratase PrpD"/>
    <property type="match status" value="1"/>
</dbReference>
<dbReference type="GO" id="GO:0016829">
    <property type="term" value="F:lyase activity"/>
    <property type="evidence" value="ECO:0007669"/>
    <property type="project" value="InterPro"/>
</dbReference>
<dbReference type="PANTHER" id="PTHR16943">
    <property type="entry name" value="2-METHYLCITRATE DEHYDRATASE-RELATED"/>
    <property type="match status" value="1"/>
</dbReference>
<dbReference type="Gene3D" id="1.10.4100.10">
    <property type="entry name" value="2-methylcitrate dehydratase PrpD"/>
    <property type="match status" value="1"/>
</dbReference>
<evidence type="ECO:0000256" key="1">
    <source>
        <dbReference type="ARBA" id="ARBA00006174"/>
    </source>
</evidence>
<dbReference type="InterPro" id="IPR042188">
    <property type="entry name" value="MmgE/PrpD_sf_2"/>
</dbReference>
<comment type="caution">
    <text evidence="4">The sequence shown here is derived from an EMBL/GenBank/DDBJ whole genome shotgun (WGS) entry which is preliminary data.</text>
</comment>
<comment type="similarity">
    <text evidence="1">Belongs to the PrpD family.</text>
</comment>
<dbReference type="PANTHER" id="PTHR16943:SF8">
    <property type="entry name" value="2-METHYLCITRATE DEHYDRATASE"/>
    <property type="match status" value="1"/>
</dbReference>
<dbReference type="InterPro" id="IPR036148">
    <property type="entry name" value="MmgE/PrpD_sf"/>
</dbReference>
<dbReference type="EMBL" id="APVH01000008">
    <property type="protein sequence ID" value="EPX85647.1"/>
    <property type="molecule type" value="Genomic_DNA"/>
</dbReference>
<evidence type="ECO:0000259" key="3">
    <source>
        <dbReference type="Pfam" id="PF19305"/>
    </source>
</evidence>
<dbReference type="Gene3D" id="3.30.1330.120">
    <property type="entry name" value="2-methylcitrate dehydratase PrpD"/>
    <property type="match status" value="1"/>
</dbReference>
<dbReference type="InterPro" id="IPR045336">
    <property type="entry name" value="MmgE_PrpD_N"/>
</dbReference>
<reference evidence="5" key="1">
    <citation type="journal article" date="2014" name="Stand. Genomic Sci.">
        <title>Genome sequence of the exopolysaccharide-producing Salipiger mucosus type strain (DSM 16094(T)), a moderately halophilic member of the Roseobacter clade.</title>
        <authorList>
            <person name="Riedel T."/>
            <person name="Spring S."/>
            <person name="Fiebig A."/>
            <person name="Petersen J."/>
            <person name="Kyrpides N.C."/>
            <person name="Goker M."/>
            <person name="Klenk H.P."/>
        </authorList>
    </citation>
    <scope>NUCLEOTIDE SEQUENCE [LARGE SCALE GENOMIC DNA]</scope>
    <source>
        <strain evidence="5">DSM 16094</strain>
    </source>
</reference>
<organism evidence="4 5">
    <name type="scientific">Salipiger mucosus DSM 16094</name>
    <dbReference type="NCBI Taxonomy" id="1123237"/>
    <lineage>
        <taxon>Bacteria</taxon>
        <taxon>Pseudomonadati</taxon>
        <taxon>Pseudomonadota</taxon>
        <taxon>Alphaproteobacteria</taxon>
        <taxon>Rhodobacterales</taxon>
        <taxon>Roseobacteraceae</taxon>
        <taxon>Salipiger</taxon>
    </lineage>
</organism>
<dbReference type="STRING" id="1123237.Salmuc_04919"/>
<keyword evidence="5" id="KW-1185">Reference proteome</keyword>
<dbReference type="Pfam" id="PF19305">
    <property type="entry name" value="MmgE_PrpD_C"/>
    <property type="match status" value="1"/>
</dbReference>
<gene>
    <name evidence="4" type="ORF">Salmuc_04919</name>
</gene>
<proteinExistence type="inferred from homology"/>
<name>S9R189_9RHOB</name>
<protein>
    <submittedName>
        <fullName evidence="4">MmgE/PrpD family protein</fullName>
    </submittedName>
</protein>
<dbReference type="InterPro" id="IPR042183">
    <property type="entry name" value="MmgE/PrpD_sf_1"/>
</dbReference>
<dbReference type="eggNOG" id="COG2079">
    <property type="taxonomic scope" value="Bacteria"/>
</dbReference>
<feature type="domain" description="MmgE/PrpD N-terminal" evidence="2">
    <location>
        <begin position="11"/>
        <end position="256"/>
    </location>
</feature>
<dbReference type="InterPro" id="IPR045337">
    <property type="entry name" value="MmgE_PrpD_C"/>
</dbReference>
<dbReference type="AlphaFoldDB" id="S9R189"/>
<dbReference type="InterPro" id="IPR005656">
    <property type="entry name" value="MmgE_PrpD"/>
</dbReference>